<dbReference type="GO" id="GO:0031640">
    <property type="term" value="P:killing of cells of another organism"/>
    <property type="evidence" value="ECO:0007669"/>
    <property type="project" value="UniProtKB-UniRule"/>
</dbReference>
<protein>
    <recommendedName>
        <fullName evidence="9">Defensin-like protein</fullName>
    </recommendedName>
</protein>
<gene>
    <name evidence="10" type="ORF">EUTSA_v10000699mg</name>
</gene>
<sequence length="114" mass="12039">MELYYVAVVNQSRADTCTEILGTCENCDQKCLDKYGPSVRTQCDGVAGQPLLCTCIFHCGPPLPPKVCTGGAGLCSGNCSDKCCDGNCAAKYNAGHGSCLMLGNFNLCQCEYTC</sequence>
<dbReference type="AlphaFoldDB" id="V4L896"/>
<dbReference type="OrthoDB" id="993238at2759"/>
<evidence type="ECO:0000256" key="7">
    <source>
        <dbReference type="ARBA" id="ARBA00022821"/>
    </source>
</evidence>
<evidence type="ECO:0000256" key="6">
    <source>
        <dbReference type="ARBA" id="ARBA00022729"/>
    </source>
</evidence>
<organism evidence="10 11">
    <name type="scientific">Eutrema salsugineum</name>
    <name type="common">Saltwater cress</name>
    <name type="synonym">Sisymbrium salsugineum</name>
    <dbReference type="NCBI Taxonomy" id="72664"/>
    <lineage>
        <taxon>Eukaryota</taxon>
        <taxon>Viridiplantae</taxon>
        <taxon>Streptophyta</taxon>
        <taxon>Embryophyta</taxon>
        <taxon>Tracheophyta</taxon>
        <taxon>Spermatophyta</taxon>
        <taxon>Magnoliopsida</taxon>
        <taxon>eudicotyledons</taxon>
        <taxon>Gunneridae</taxon>
        <taxon>Pentapetalae</taxon>
        <taxon>rosids</taxon>
        <taxon>malvids</taxon>
        <taxon>Brassicales</taxon>
        <taxon>Brassicaceae</taxon>
        <taxon>Eutremeae</taxon>
        <taxon>Eutrema</taxon>
    </lineage>
</organism>
<dbReference type="STRING" id="72664.V4L896"/>
<evidence type="ECO:0000313" key="10">
    <source>
        <dbReference type="EMBL" id="ESQ46610.1"/>
    </source>
</evidence>
<dbReference type="Proteomes" id="UP000030689">
    <property type="component" value="Unassembled WGS sequence"/>
</dbReference>
<evidence type="ECO:0000313" key="11">
    <source>
        <dbReference type="Proteomes" id="UP000030689"/>
    </source>
</evidence>
<evidence type="ECO:0000256" key="4">
    <source>
        <dbReference type="ARBA" id="ARBA00022529"/>
    </source>
</evidence>
<proteinExistence type="inferred from homology"/>
<keyword evidence="11" id="KW-1185">Reference proteome</keyword>
<comment type="similarity">
    <text evidence="2 9">Belongs to the DEFL family.</text>
</comment>
<keyword evidence="8" id="KW-1015">Disulfide bond</keyword>
<dbReference type="KEGG" id="eus:EUTSA_v10000699mg"/>
<keyword evidence="4 9" id="KW-0929">Antimicrobial</keyword>
<keyword evidence="7 9" id="KW-0611">Plant defense</keyword>
<dbReference type="eggNOG" id="ENOG502R1UC">
    <property type="taxonomic scope" value="Eukaryota"/>
</dbReference>
<keyword evidence="3 9" id="KW-0964">Secreted</keyword>
<dbReference type="EMBL" id="KI517426">
    <property type="protein sequence ID" value="ESQ46610.1"/>
    <property type="molecule type" value="Genomic_DNA"/>
</dbReference>
<dbReference type="Gramene" id="ESQ46610">
    <property type="protein sequence ID" value="ESQ46610"/>
    <property type="gene ID" value="EUTSA_v10000699mg"/>
</dbReference>
<evidence type="ECO:0000256" key="1">
    <source>
        <dbReference type="ARBA" id="ARBA00004613"/>
    </source>
</evidence>
<dbReference type="GO" id="GO:0050832">
    <property type="term" value="P:defense response to fungus"/>
    <property type="evidence" value="ECO:0007669"/>
    <property type="project" value="UniProtKB-UniRule"/>
</dbReference>
<keyword evidence="6" id="KW-0732">Signal</keyword>
<accession>V4L896</accession>
<evidence type="ECO:0000256" key="9">
    <source>
        <dbReference type="RuleBase" id="RU367109"/>
    </source>
</evidence>
<dbReference type="PANTHER" id="PTHR36788">
    <property type="entry name" value="DEFENSIN-LIKE PROTEIN 183"/>
    <property type="match status" value="1"/>
</dbReference>
<dbReference type="GO" id="GO:0005576">
    <property type="term" value="C:extracellular region"/>
    <property type="evidence" value="ECO:0007669"/>
    <property type="project" value="UniProtKB-SubCell"/>
</dbReference>
<keyword evidence="5 9" id="KW-0295">Fungicide</keyword>
<dbReference type="OMA" id="CETCDER"/>
<evidence type="ECO:0000256" key="8">
    <source>
        <dbReference type="ARBA" id="ARBA00023157"/>
    </source>
</evidence>
<reference evidence="10 11" key="1">
    <citation type="journal article" date="2013" name="Front. Plant Sci.">
        <title>The Reference Genome of the Halophytic Plant Eutrema salsugineum.</title>
        <authorList>
            <person name="Yang R."/>
            <person name="Jarvis D.E."/>
            <person name="Chen H."/>
            <person name="Beilstein M.A."/>
            <person name="Grimwood J."/>
            <person name="Jenkins J."/>
            <person name="Shu S."/>
            <person name="Prochnik S."/>
            <person name="Xin M."/>
            <person name="Ma C."/>
            <person name="Schmutz J."/>
            <person name="Wing R.A."/>
            <person name="Mitchell-Olds T."/>
            <person name="Schumaker K.S."/>
            <person name="Wang X."/>
        </authorList>
    </citation>
    <scope>NUCLEOTIDE SEQUENCE [LARGE SCALE GENOMIC DNA]</scope>
</reference>
<comment type="subcellular location">
    <subcellularLocation>
        <location evidence="1 9">Secreted</location>
    </subcellularLocation>
</comment>
<name>V4L896_EUTSA</name>
<dbReference type="InterPro" id="IPR039641">
    <property type="entry name" value="LCR"/>
</dbReference>
<dbReference type="PANTHER" id="PTHR36788:SF4">
    <property type="entry name" value="DEFENSIN-LIKE PROTEIN 181-RELATED"/>
    <property type="match status" value="1"/>
</dbReference>
<evidence type="ECO:0000256" key="5">
    <source>
        <dbReference type="ARBA" id="ARBA00022577"/>
    </source>
</evidence>
<evidence type="ECO:0000256" key="2">
    <source>
        <dbReference type="ARBA" id="ARBA00006722"/>
    </source>
</evidence>
<evidence type="ECO:0000256" key="3">
    <source>
        <dbReference type="ARBA" id="ARBA00022525"/>
    </source>
</evidence>